<evidence type="ECO:0000256" key="6">
    <source>
        <dbReference type="ARBA" id="ARBA00023012"/>
    </source>
</evidence>
<dbReference type="Pfam" id="PF02518">
    <property type="entry name" value="HATPase_c"/>
    <property type="match status" value="1"/>
</dbReference>
<keyword evidence="6" id="KW-0902">Two-component regulatory system</keyword>
<dbReference type="CDD" id="cd00082">
    <property type="entry name" value="HisKA"/>
    <property type="match status" value="1"/>
</dbReference>
<sequence length="271" mass="30578">MLYLHFSNTQMLAKQHKTNIELQRVKEALEQENANKIKFFASVTHELRTPLNAIIGFAKLIKNETLGSVDHSKYKEYVDDIYNAGTHLLALINDVLDFSKAESSSLTVEKVKFNLNKIIDSCLKMLSPKLKETGISLKKEISDKQLLVIADPKRMKQVIINLLSNAIKFTPQGGLIRMIIKENIEKNLLTIEFHDNGIGIMQQDIYKVMSVFGQADSGYRNEGTGIGLPLSKKLVELMGGTFNIQSEAKLGTTITLSFFYEEQTCEKLIDF</sequence>
<dbReference type="Gene3D" id="1.10.287.130">
    <property type="match status" value="1"/>
</dbReference>
<gene>
    <name evidence="8" type="primary">jg24891</name>
    <name evidence="8" type="ORF">PAEG_LOCUS1795</name>
</gene>
<comment type="catalytic activity">
    <reaction evidence="1">
        <text>ATP + protein L-histidine = ADP + protein N-phospho-L-histidine.</text>
        <dbReference type="EC" id="2.7.13.3"/>
    </reaction>
</comment>
<dbReference type="InterPro" id="IPR050736">
    <property type="entry name" value="Sensor_HK_Regulatory"/>
</dbReference>
<dbReference type="PRINTS" id="PR00344">
    <property type="entry name" value="BCTRLSENSOR"/>
</dbReference>
<evidence type="ECO:0000256" key="3">
    <source>
        <dbReference type="ARBA" id="ARBA00022553"/>
    </source>
</evidence>
<evidence type="ECO:0000313" key="9">
    <source>
        <dbReference type="Proteomes" id="UP000838756"/>
    </source>
</evidence>
<comment type="caution">
    <text evidence="8">The sequence shown here is derived from an EMBL/GenBank/DDBJ whole genome shotgun (WGS) entry which is preliminary data.</text>
</comment>
<dbReference type="SMART" id="SM00388">
    <property type="entry name" value="HisKA"/>
    <property type="match status" value="1"/>
</dbReference>
<keyword evidence="9" id="KW-1185">Reference proteome</keyword>
<evidence type="ECO:0000256" key="4">
    <source>
        <dbReference type="ARBA" id="ARBA00022679"/>
    </source>
</evidence>
<dbReference type="SUPFAM" id="SSF47384">
    <property type="entry name" value="Homodimeric domain of signal transducing histidine kinase"/>
    <property type="match status" value="1"/>
</dbReference>
<accession>A0A8S4QLZ7</accession>
<evidence type="ECO:0000256" key="5">
    <source>
        <dbReference type="ARBA" id="ARBA00022777"/>
    </source>
</evidence>
<dbReference type="InterPro" id="IPR036890">
    <property type="entry name" value="HATPase_C_sf"/>
</dbReference>
<feature type="domain" description="Histidine kinase" evidence="7">
    <location>
        <begin position="42"/>
        <end position="262"/>
    </location>
</feature>
<dbReference type="InterPro" id="IPR003661">
    <property type="entry name" value="HisK_dim/P_dom"/>
</dbReference>
<reference evidence="8" key="1">
    <citation type="submission" date="2022-03" db="EMBL/GenBank/DDBJ databases">
        <authorList>
            <person name="Lindestad O."/>
        </authorList>
    </citation>
    <scope>NUCLEOTIDE SEQUENCE</scope>
</reference>
<protein>
    <recommendedName>
        <fullName evidence="2">histidine kinase</fullName>
        <ecNumber evidence="2">2.7.13.3</ecNumber>
    </recommendedName>
</protein>
<dbReference type="InterPro" id="IPR003594">
    <property type="entry name" value="HATPase_dom"/>
</dbReference>
<evidence type="ECO:0000256" key="2">
    <source>
        <dbReference type="ARBA" id="ARBA00012438"/>
    </source>
</evidence>
<keyword evidence="3" id="KW-0597">Phosphoprotein</keyword>
<dbReference type="InterPro" id="IPR004358">
    <property type="entry name" value="Sig_transdc_His_kin-like_C"/>
</dbReference>
<evidence type="ECO:0000313" key="8">
    <source>
        <dbReference type="EMBL" id="CAH2209396.1"/>
    </source>
</evidence>
<dbReference type="PANTHER" id="PTHR43711">
    <property type="entry name" value="TWO-COMPONENT HISTIDINE KINASE"/>
    <property type="match status" value="1"/>
</dbReference>
<dbReference type="GO" id="GO:0000155">
    <property type="term" value="F:phosphorelay sensor kinase activity"/>
    <property type="evidence" value="ECO:0007669"/>
    <property type="project" value="InterPro"/>
</dbReference>
<dbReference type="InterPro" id="IPR036097">
    <property type="entry name" value="HisK_dim/P_sf"/>
</dbReference>
<dbReference type="Proteomes" id="UP000838756">
    <property type="component" value="Unassembled WGS sequence"/>
</dbReference>
<keyword evidence="5" id="KW-0418">Kinase</keyword>
<dbReference type="AlphaFoldDB" id="A0A8S4QLZ7"/>
<dbReference type="PROSITE" id="PS50109">
    <property type="entry name" value="HIS_KIN"/>
    <property type="match status" value="1"/>
</dbReference>
<dbReference type="EMBL" id="CAKXAJ010005785">
    <property type="protein sequence ID" value="CAH2209396.1"/>
    <property type="molecule type" value="Genomic_DNA"/>
</dbReference>
<proteinExistence type="predicted"/>
<name>A0A8S4QLZ7_9NEOP</name>
<dbReference type="Gene3D" id="3.30.565.10">
    <property type="entry name" value="Histidine kinase-like ATPase, C-terminal domain"/>
    <property type="match status" value="1"/>
</dbReference>
<dbReference type="EC" id="2.7.13.3" evidence="2"/>
<organism evidence="8 9">
    <name type="scientific">Pararge aegeria aegeria</name>
    <dbReference type="NCBI Taxonomy" id="348720"/>
    <lineage>
        <taxon>Eukaryota</taxon>
        <taxon>Metazoa</taxon>
        <taxon>Ecdysozoa</taxon>
        <taxon>Arthropoda</taxon>
        <taxon>Hexapoda</taxon>
        <taxon>Insecta</taxon>
        <taxon>Pterygota</taxon>
        <taxon>Neoptera</taxon>
        <taxon>Endopterygota</taxon>
        <taxon>Lepidoptera</taxon>
        <taxon>Glossata</taxon>
        <taxon>Ditrysia</taxon>
        <taxon>Papilionoidea</taxon>
        <taxon>Nymphalidae</taxon>
        <taxon>Satyrinae</taxon>
        <taxon>Satyrini</taxon>
        <taxon>Parargina</taxon>
        <taxon>Pararge</taxon>
    </lineage>
</organism>
<dbReference type="OrthoDB" id="18419at2759"/>
<evidence type="ECO:0000256" key="1">
    <source>
        <dbReference type="ARBA" id="ARBA00000085"/>
    </source>
</evidence>
<dbReference type="Pfam" id="PF00512">
    <property type="entry name" value="HisKA"/>
    <property type="match status" value="1"/>
</dbReference>
<dbReference type="SMART" id="SM00387">
    <property type="entry name" value="HATPase_c"/>
    <property type="match status" value="1"/>
</dbReference>
<keyword evidence="4" id="KW-0808">Transferase</keyword>
<dbReference type="SUPFAM" id="SSF55874">
    <property type="entry name" value="ATPase domain of HSP90 chaperone/DNA topoisomerase II/histidine kinase"/>
    <property type="match status" value="1"/>
</dbReference>
<evidence type="ECO:0000259" key="7">
    <source>
        <dbReference type="PROSITE" id="PS50109"/>
    </source>
</evidence>
<dbReference type="PANTHER" id="PTHR43711:SF26">
    <property type="entry name" value="SENSOR HISTIDINE KINASE RCSC"/>
    <property type="match status" value="1"/>
</dbReference>
<dbReference type="InterPro" id="IPR005467">
    <property type="entry name" value="His_kinase_dom"/>
</dbReference>